<dbReference type="EMBL" id="JAYLLN010000005">
    <property type="protein sequence ID" value="MEI5984068.1"/>
    <property type="molecule type" value="Genomic_DNA"/>
</dbReference>
<feature type="chain" id="PRO_5046552469" evidence="2">
    <location>
        <begin position="19"/>
        <end position="290"/>
    </location>
</feature>
<evidence type="ECO:0000259" key="3">
    <source>
        <dbReference type="Pfam" id="PF20434"/>
    </source>
</evidence>
<dbReference type="InterPro" id="IPR049492">
    <property type="entry name" value="BD-FAE-like_dom"/>
</dbReference>
<dbReference type="InterPro" id="IPR029058">
    <property type="entry name" value="AB_hydrolase_fold"/>
</dbReference>
<dbReference type="Proteomes" id="UP001363035">
    <property type="component" value="Unassembled WGS sequence"/>
</dbReference>
<dbReference type="Gene3D" id="3.40.50.1820">
    <property type="entry name" value="alpha/beta hydrolase"/>
    <property type="match status" value="1"/>
</dbReference>
<keyword evidence="2" id="KW-0732">Signal</keyword>
<protein>
    <submittedName>
        <fullName evidence="4">Alpha/beta hydrolase</fullName>
    </submittedName>
</protein>
<evidence type="ECO:0000256" key="2">
    <source>
        <dbReference type="SAM" id="SignalP"/>
    </source>
</evidence>
<dbReference type="Pfam" id="PF20434">
    <property type="entry name" value="BD-FAE"/>
    <property type="match status" value="1"/>
</dbReference>
<dbReference type="RefSeq" id="WP_336557329.1">
    <property type="nucleotide sequence ID" value="NZ_JAYLLN010000005.1"/>
</dbReference>
<accession>A0ABU8I3G7</accession>
<evidence type="ECO:0000313" key="5">
    <source>
        <dbReference type="Proteomes" id="UP001363035"/>
    </source>
</evidence>
<gene>
    <name evidence="4" type="ORF">VJ786_04035</name>
</gene>
<keyword evidence="5" id="KW-1185">Reference proteome</keyword>
<organism evidence="4 5">
    <name type="scientific">Sphingobacterium tenebrionis</name>
    <dbReference type="NCBI Taxonomy" id="3111775"/>
    <lineage>
        <taxon>Bacteria</taxon>
        <taxon>Pseudomonadati</taxon>
        <taxon>Bacteroidota</taxon>
        <taxon>Sphingobacteriia</taxon>
        <taxon>Sphingobacteriales</taxon>
        <taxon>Sphingobacteriaceae</taxon>
        <taxon>Sphingobacterium</taxon>
    </lineage>
</organism>
<dbReference type="InterPro" id="IPR050300">
    <property type="entry name" value="GDXG_lipolytic_enzyme"/>
</dbReference>
<dbReference type="GO" id="GO:0016787">
    <property type="term" value="F:hydrolase activity"/>
    <property type="evidence" value="ECO:0007669"/>
    <property type="project" value="UniProtKB-KW"/>
</dbReference>
<evidence type="ECO:0000256" key="1">
    <source>
        <dbReference type="ARBA" id="ARBA00022801"/>
    </source>
</evidence>
<dbReference type="PANTHER" id="PTHR48081:SF6">
    <property type="entry name" value="PEPTIDASE S9 PROLYL OLIGOPEPTIDASE CATALYTIC DOMAIN-CONTAINING PROTEIN"/>
    <property type="match status" value="1"/>
</dbReference>
<dbReference type="PANTHER" id="PTHR48081">
    <property type="entry name" value="AB HYDROLASE SUPERFAMILY PROTEIN C4A8.06C"/>
    <property type="match status" value="1"/>
</dbReference>
<comment type="caution">
    <text evidence="4">The sequence shown here is derived from an EMBL/GenBank/DDBJ whole genome shotgun (WGS) entry which is preliminary data.</text>
</comment>
<name>A0ABU8I3G7_9SPHI</name>
<dbReference type="SUPFAM" id="SSF53474">
    <property type="entry name" value="alpha/beta-Hydrolases"/>
    <property type="match status" value="1"/>
</dbReference>
<reference evidence="4 5" key="1">
    <citation type="submission" date="2024-01" db="EMBL/GenBank/DDBJ databases">
        <title>Sphingobacterium tenebrionis sp. nov., a novel endophyte isolated from tenebrio molitor intestines.</title>
        <authorList>
            <person name="Zhang C."/>
        </authorList>
    </citation>
    <scope>NUCLEOTIDE SEQUENCE [LARGE SCALE GENOMIC DNA]</scope>
    <source>
        <strain evidence="4 5">PU5-4</strain>
    </source>
</reference>
<feature type="signal peptide" evidence="2">
    <location>
        <begin position="1"/>
        <end position="18"/>
    </location>
</feature>
<keyword evidence="1 4" id="KW-0378">Hydrolase</keyword>
<feature type="domain" description="BD-FAE-like" evidence="3">
    <location>
        <begin position="65"/>
        <end position="243"/>
    </location>
</feature>
<sequence>MKKIMLIVFTVISLQVNAQETGVKSYLYGDQEIPDAAKPISEMEGADKPKLYAHLATSNVKDDLVFLIIPGGGYARVAIGHEGHDVAKRLNGLGYHAYVLDYRLPKVETMKDKRFGPLQDAQMAMQRIRKENKGKKIVVIGFSAGGHLAGTLANFYDKPQVKGWKKADLRPDFSILCYPVISMEDGVTHKGSKQNLIGPVSSQTDVELFSLDKQVSKRTPPTFLMSAKDDQAVPIENSLRYQASLEKFAVPNTLYTYEKGGHGFGMHNKTSDADWFAEMLKWISVQKHGK</sequence>
<evidence type="ECO:0000313" key="4">
    <source>
        <dbReference type="EMBL" id="MEI5984068.1"/>
    </source>
</evidence>
<proteinExistence type="predicted"/>